<gene>
    <name evidence="1" type="ORF">E0H73_05180</name>
</gene>
<dbReference type="EMBL" id="SJKB01000001">
    <property type="protein sequence ID" value="TCC66293.1"/>
    <property type="molecule type" value="Genomic_DNA"/>
</dbReference>
<comment type="caution">
    <text evidence="1">The sequence shown here is derived from an EMBL/GenBank/DDBJ whole genome shotgun (WGS) entry which is preliminary data.</text>
</comment>
<evidence type="ECO:0000313" key="1">
    <source>
        <dbReference type="EMBL" id="TCC66293.1"/>
    </source>
</evidence>
<organism evidence="1 2">
    <name type="scientific">Kribbella pittospori</name>
    <dbReference type="NCBI Taxonomy" id="722689"/>
    <lineage>
        <taxon>Bacteria</taxon>
        <taxon>Bacillati</taxon>
        <taxon>Actinomycetota</taxon>
        <taxon>Actinomycetes</taxon>
        <taxon>Propionibacteriales</taxon>
        <taxon>Kribbellaceae</taxon>
        <taxon>Kribbella</taxon>
    </lineage>
</organism>
<name>A0A4R0KYU4_9ACTN</name>
<dbReference type="OrthoDB" id="3366805at2"/>
<dbReference type="RefSeq" id="WP_131351946.1">
    <property type="nucleotide sequence ID" value="NZ_SJKB01000001.1"/>
</dbReference>
<evidence type="ECO:0000313" key="2">
    <source>
        <dbReference type="Proteomes" id="UP000291144"/>
    </source>
</evidence>
<reference evidence="1 2" key="1">
    <citation type="submission" date="2019-02" db="EMBL/GenBank/DDBJ databases">
        <title>Kribbella capetownensis sp. nov. and Kribbella speibonae sp. nov., isolated from soil.</title>
        <authorList>
            <person name="Curtis S.M."/>
            <person name="Norton I."/>
            <person name="Everest G.J."/>
            <person name="Meyers P.R."/>
        </authorList>
    </citation>
    <scope>NUCLEOTIDE SEQUENCE [LARGE SCALE GENOMIC DNA]</scope>
    <source>
        <strain evidence="1 2">NRRL B-24813</strain>
    </source>
</reference>
<dbReference type="InterPro" id="IPR006142">
    <property type="entry name" value="INTEIN"/>
</dbReference>
<keyword evidence="2" id="KW-1185">Reference proteome</keyword>
<dbReference type="GO" id="GO:0016539">
    <property type="term" value="P:intein-mediated protein splicing"/>
    <property type="evidence" value="ECO:0007669"/>
    <property type="project" value="InterPro"/>
</dbReference>
<dbReference type="InterPro" id="IPR027434">
    <property type="entry name" value="Homing_endonucl"/>
</dbReference>
<proteinExistence type="predicted"/>
<dbReference type="PRINTS" id="PR00379">
    <property type="entry name" value="INTEIN"/>
</dbReference>
<dbReference type="SUPFAM" id="SSF55608">
    <property type="entry name" value="Homing endonucleases"/>
    <property type="match status" value="1"/>
</dbReference>
<dbReference type="AlphaFoldDB" id="A0A4R0KYU4"/>
<accession>A0A4R0KYU4</accession>
<protein>
    <submittedName>
        <fullName evidence="1">Transcriptional regulator</fullName>
    </submittedName>
</protein>
<dbReference type="Gene3D" id="3.10.28.10">
    <property type="entry name" value="Homing endonucleases"/>
    <property type="match status" value="1"/>
</dbReference>
<sequence length="250" mass="28299">MYDEQVRATARAAMAVGGASLNAISQQLGISRATLRDWRDRPDRARPSSACPRCTDGQLPVEAYTHLLGLYLGDGCLSRHRRDVYALRIACDDSYPRLIDEAEESVRAVHPSRPVHRVQAVGYTSVVSYWKHWPCLFPQHGSGPKHLRSIALQGWQREIVAECPEPFLRGLFDSDGCRVANWATRTVGGRTKRYTYPRYMFSNESGDIMRLCQEALTLLDVPWRMPRRNALSVARREAVARLDEFIGPKS</sequence>
<dbReference type="Proteomes" id="UP000291144">
    <property type="component" value="Unassembled WGS sequence"/>
</dbReference>